<dbReference type="Pfam" id="PF10604">
    <property type="entry name" value="Polyketide_cyc2"/>
    <property type="match status" value="1"/>
</dbReference>
<dbReference type="InterPro" id="IPR023393">
    <property type="entry name" value="START-like_dom_sf"/>
</dbReference>
<protein>
    <submittedName>
        <fullName evidence="3">GyrI-like domain-containing protein</fullName>
    </submittedName>
</protein>
<gene>
    <name evidence="3" type="ORF">OU798_12500</name>
</gene>
<evidence type="ECO:0000259" key="2">
    <source>
        <dbReference type="SMART" id="SM00871"/>
    </source>
</evidence>
<dbReference type="Proteomes" id="UP001145087">
    <property type="component" value="Unassembled WGS sequence"/>
</dbReference>
<accession>A0A9X3J7X9</accession>
<organism evidence="3 4">
    <name type="scientific">Draconibacterium aestuarii</name>
    <dbReference type="NCBI Taxonomy" id="2998507"/>
    <lineage>
        <taxon>Bacteria</taxon>
        <taxon>Pseudomonadati</taxon>
        <taxon>Bacteroidota</taxon>
        <taxon>Bacteroidia</taxon>
        <taxon>Marinilabiliales</taxon>
        <taxon>Prolixibacteraceae</taxon>
        <taxon>Draconibacterium</taxon>
    </lineage>
</organism>
<keyword evidence="1" id="KW-0472">Membrane</keyword>
<evidence type="ECO:0000256" key="1">
    <source>
        <dbReference type="SAM" id="Phobius"/>
    </source>
</evidence>
<keyword evidence="1" id="KW-0812">Transmembrane</keyword>
<keyword evidence="1" id="KW-1133">Transmembrane helix</keyword>
<comment type="caution">
    <text evidence="3">The sequence shown here is derived from an EMBL/GenBank/DDBJ whole genome shotgun (WGS) entry which is preliminary data.</text>
</comment>
<keyword evidence="4" id="KW-1185">Reference proteome</keyword>
<dbReference type="Gene3D" id="3.30.530.20">
    <property type="match status" value="1"/>
</dbReference>
<dbReference type="CDD" id="cd07818">
    <property type="entry name" value="SRPBCC_1"/>
    <property type="match status" value="1"/>
</dbReference>
<dbReference type="SMART" id="SM00871">
    <property type="entry name" value="AraC_E_bind"/>
    <property type="match status" value="1"/>
</dbReference>
<dbReference type="InterPro" id="IPR029442">
    <property type="entry name" value="GyrI-like"/>
</dbReference>
<dbReference type="Pfam" id="PF06445">
    <property type="entry name" value="GyrI-like"/>
    <property type="match status" value="1"/>
</dbReference>
<evidence type="ECO:0000313" key="4">
    <source>
        <dbReference type="Proteomes" id="UP001145087"/>
    </source>
</evidence>
<dbReference type="RefSeq" id="WP_343333502.1">
    <property type="nucleotide sequence ID" value="NZ_JAPOHD010000027.1"/>
</dbReference>
<dbReference type="EMBL" id="JAPOHD010000027">
    <property type="protein sequence ID" value="MCY1721170.1"/>
    <property type="molecule type" value="Genomic_DNA"/>
</dbReference>
<dbReference type="InterPro" id="IPR019587">
    <property type="entry name" value="Polyketide_cyclase/dehydratase"/>
</dbReference>
<dbReference type="InterPro" id="IPR011256">
    <property type="entry name" value="Reg_factor_effector_dom_sf"/>
</dbReference>
<feature type="domain" description="AraC effector-binding" evidence="2">
    <location>
        <begin position="183"/>
        <end position="333"/>
    </location>
</feature>
<dbReference type="SUPFAM" id="SSF55961">
    <property type="entry name" value="Bet v1-like"/>
    <property type="match status" value="1"/>
</dbReference>
<name>A0A9X3J7X9_9BACT</name>
<sequence>MRKLIRINIAVLIMAALFVGIAYLLPQTVHVERTAVIEALPKTVYSQIIDLKSWNKWSVWYQMDPEMEITYSNYGVGVGAGYTWDSENKKVGTGSVKITDAVAFRSITVSLNFMKDSNATSTFLLSEVDGSIQITWFFKYNTGKNPIARWMGVFMDNFVGPDFEKGLQNLNALCKGLETNKAYIVLLDDVEEFAFASIREKVQYIDISLKMEEMYEKIGNYLAQKEIEMAGMPYSLYHLMDEDGIDLECGIPTTSLLDGNDEIETGTFRKTRCAILDFYGDYQNLSDGHSAVQKWIENHGFTLAAPPIEIYESDPGTEPNSEKWLTRICYPVE</sequence>
<feature type="transmembrane region" description="Helical" evidence="1">
    <location>
        <begin position="7"/>
        <end position="25"/>
    </location>
</feature>
<proteinExistence type="predicted"/>
<dbReference type="AlphaFoldDB" id="A0A9X3J7X9"/>
<evidence type="ECO:0000313" key="3">
    <source>
        <dbReference type="EMBL" id="MCY1721170.1"/>
    </source>
</evidence>
<dbReference type="InterPro" id="IPR010499">
    <property type="entry name" value="AraC_E-bd"/>
</dbReference>
<dbReference type="SUPFAM" id="SSF55136">
    <property type="entry name" value="Probable bacterial effector-binding domain"/>
    <property type="match status" value="1"/>
</dbReference>
<dbReference type="Gene3D" id="3.20.80.10">
    <property type="entry name" value="Regulatory factor, effector binding domain"/>
    <property type="match status" value="1"/>
</dbReference>
<reference evidence="3" key="1">
    <citation type="submission" date="2022-11" db="EMBL/GenBank/DDBJ databases">
        <title>Marilongibacter aestuarii gen. nov., sp. nov., isolated from tidal flat sediment.</title>
        <authorList>
            <person name="Jiayan W."/>
        </authorList>
    </citation>
    <scope>NUCLEOTIDE SEQUENCE</scope>
    <source>
        <strain evidence="3">Z1-6</strain>
    </source>
</reference>